<keyword evidence="2" id="KW-1185">Reference proteome</keyword>
<dbReference type="Pfam" id="PF08734">
    <property type="entry name" value="GYD"/>
    <property type="match status" value="1"/>
</dbReference>
<evidence type="ECO:0000313" key="2">
    <source>
        <dbReference type="Proteomes" id="UP000640052"/>
    </source>
</evidence>
<protein>
    <recommendedName>
        <fullName evidence="3">GYD domain-containing protein</fullName>
    </recommendedName>
</protein>
<accession>A0A919QG33</accession>
<reference evidence="1" key="1">
    <citation type="submission" date="2021-01" db="EMBL/GenBank/DDBJ databases">
        <title>Whole genome shotgun sequence of Acrocarpospora phusangensis NBRC 108782.</title>
        <authorList>
            <person name="Komaki H."/>
            <person name="Tamura T."/>
        </authorList>
    </citation>
    <scope>NUCLEOTIDE SEQUENCE</scope>
    <source>
        <strain evidence="1">NBRC 108782</strain>
    </source>
</reference>
<organism evidence="1 2">
    <name type="scientific">Acrocarpospora phusangensis</name>
    <dbReference type="NCBI Taxonomy" id="1070424"/>
    <lineage>
        <taxon>Bacteria</taxon>
        <taxon>Bacillati</taxon>
        <taxon>Actinomycetota</taxon>
        <taxon>Actinomycetes</taxon>
        <taxon>Streptosporangiales</taxon>
        <taxon>Streptosporangiaceae</taxon>
        <taxon>Acrocarpospora</taxon>
    </lineage>
</organism>
<evidence type="ECO:0000313" key="1">
    <source>
        <dbReference type="EMBL" id="GIH28148.1"/>
    </source>
</evidence>
<dbReference type="InterPro" id="IPR014845">
    <property type="entry name" value="GYD/TTHA1554"/>
</dbReference>
<evidence type="ECO:0008006" key="3">
    <source>
        <dbReference type="Google" id="ProtNLM"/>
    </source>
</evidence>
<dbReference type="Proteomes" id="UP000640052">
    <property type="component" value="Unassembled WGS sequence"/>
</dbReference>
<sequence length="197" mass="20737">MIDLPPLGSLYSAANGTRTTIHASGTDTLNAAIVSIGDYAVGPDAEQKNQTATGETSTGGGITVTLSRELRPHDCNCRPGAGWRHEKRDSTMPKYLIQATYTADGLKGVLQDGGTGRRQAVERMAESVGGRVEQMYFAFGETDTYVIVDLPNNAASAAVGLTISASGTVRTKTAVLLTPEEIDDATRMEVAYRAPGA</sequence>
<proteinExistence type="predicted"/>
<dbReference type="AlphaFoldDB" id="A0A919QG33"/>
<comment type="caution">
    <text evidence="1">The sequence shown here is derived from an EMBL/GenBank/DDBJ whole genome shotgun (WGS) entry which is preliminary data.</text>
</comment>
<name>A0A919QG33_9ACTN</name>
<gene>
    <name evidence="1" type="ORF">Aph01nite_64580</name>
</gene>
<dbReference type="EMBL" id="BOOA01000073">
    <property type="protein sequence ID" value="GIH28148.1"/>
    <property type="molecule type" value="Genomic_DNA"/>
</dbReference>